<keyword evidence="2" id="KW-1185">Reference proteome</keyword>
<proteinExistence type="predicted"/>
<dbReference type="Proteomes" id="UP001610335">
    <property type="component" value="Unassembled WGS sequence"/>
</dbReference>
<reference evidence="1 2" key="1">
    <citation type="submission" date="2024-07" db="EMBL/GenBank/DDBJ databases">
        <title>Section-level genome sequencing and comparative genomics of Aspergillus sections Usti and Cavernicolus.</title>
        <authorList>
            <consortium name="Lawrence Berkeley National Laboratory"/>
            <person name="Nybo J.L."/>
            <person name="Vesth T.C."/>
            <person name="Theobald S."/>
            <person name="Frisvad J.C."/>
            <person name="Larsen T.O."/>
            <person name="Kjaerboelling I."/>
            <person name="Rothschild-Mancinelli K."/>
            <person name="Lyhne E.K."/>
            <person name="Kogle M.E."/>
            <person name="Barry K."/>
            <person name="Clum A."/>
            <person name="Na H."/>
            <person name="Ledsgaard L."/>
            <person name="Lin J."/>
            <person name="Lipzen A."/>
            <person name="Kuo A."/>
            <person name="Riley R."/>
            <person name="Mondo S."/>
            <person name="LaButti K."/>
            <person name="Haridas S."/>
            <person name="Pangalinan J."/>
            <person name="Salamov A.A."/>
            <person name="Simmons B.A."/>
            <person name="Magnuson J.K."/>
            <person name="Chen J."/>
            <person name="Drula E."/>
            <person name="Henrissat B."/>
            <person name="Wiebenga A."/>
            <person name="Lubbers R.J."/>
            <person name="Gomes A.C."/>
            <person name="Makela M.R."/>
            <person name="Stajich J."/>
            <person name="Grigoriev I.V."/>
            <person name="Mortensen U.H."/>
            <person name="De vries R.P."/>
            <person name="Baker S.E."/>
            <person name="Andersen M.R."/>
        </authorList>
    </citation>
    <scope>NUCLEOTIDE SEQUENCE [LARGE SCALE GENOMIC DNA]</scope>
    <source>
        <strain evidence="1 2">CBS 600.67</strain>
    </source>
</reference>
<evidence type="ECO:0000313" key="1">
    <source>
        <dbReference type="EMBL" id="KAL2829167.1"/>
    </source>
</evidence>
<sequence length="108" mass="12254">MDQLLSSLSLLLSLIYFNDYTGPCPSVDTLMLKRYLKFYLSSIYLLLNFLSNRDITSRVHCDCPCTLGFQIRASRSILPRQQDTACVLHTPPATSHSSTETLMVRTSF</sequence>
<evidence type="ECO:0000313" key="2">
    <source>
        <dbReference type="Proteomes" id="UP001610335"/>
    </source>
</evidence>
<comment type="caution">
    <text evidence="1">The sequence shown here is derived from an EMBL/GenBank/DDBJ whole genome shotgun (WGS) entry which is preliminary data.</text>
</comment>
<organism evidence="1 2">
    <name type="scientific">Aspergillus cavernicola</name>
    <dbReference type="NCBI Taxonomy" id="176166"/>
    <lineage>
        <taxon>Eukaryota</taxon>
        <taxon>Fungi</taxon>
        <taxon>Dikarya</taxon>
        <taxon>Ascomycota</taxon>
        <taxon>Pezizomycotina</taxon>
        <taxon>Eurotiomycetes</taxon>
        <taxon>Eurotiomycetidae</taxon>
        <taxon>Eurotiales</taxon>
        <taxon>Aspergillaceae</taxon>
        <taxon>Aspergillus</taxon>
        <taxon>Aspergillus subgen. Nidulantes</taxon>
    </lineage>
</organism>
<protein>
    <recommendedName>
        <fullName evidence="3">Secreted protein</fullName>
    </recommendedName>
</protein>
<dbReference type="EMBL" id="JBFXLS010000017">
    <property type="protein sequence ID" value="KAL2829167.1"/>
    <property type="molecule type" value="Genomic_DNA"/>
</dbReference>
<evidence type="ECO:0008006" key="3">
    <source>
        <dbReference type="Google" id="ProtNLM"/>
    </source>
</evidence>
<accession>A0ABR4IQI9</accession>
<gene>
    <name evidence="1" type="ORF">BDW59DRAFT_142227</name>
</gene>
<name>A0ABR4IQI9_9EURO</name>